<name>A0A2S8GBU8_9BACT</name>
<dbReference type="RefSeq" id="WP_105339398.1">
    <property type="nucleotide sequence ID" value="NZ_PUHZ01000026.1"/>
</dbReference>
<keyword evidence="1" id="KW-0732">Signal</keyword>
<gene>
    <name evidence="2" type="ORF">C5Y93_31175</name>
</gene>
<dbReference type="AlphaFoldDB" id="A0A2S8GBU8"/>
<sequence length="139" mass="14729">MASRRAALLVSSLLLLGFAVGCSNGTYPVHGSIVYPDGTPAKELSGGAVELDSLEQEISARGSIDDEGKFIISTYEAEDGAVPGKHRVLIISRQAIGDETVGRVIDGKYQSFETSGLELEVTPGTNTPTFTVERAKSKR</sequence>
<dbReference type="Proteomes" id="UP000237819">
    <property type="component" value="Unassembled WGS sequence"/>
</dbReference>
<comment type="caution">
    <text evidence="2">The sequence shown here is derived from an EMBL/GenBank/DDBJ whole genome shotgun (WGS) entry which is preliminary data.</text>
</comment>
<protein>
    <recommendedName>
        <fullName evidence="4">Carboxypeptidase regulatory-like domain-containing protein</fullName>
    </recommendedName>
</protein>
<feature type="signal peptide" evidence="1">
    <location>
        <begin position="1"/>
        <end position="21"/>
    </location>
</feature>
<dbReference type="PROSITE" id="PS51257">
    <property type="entry name" value="PROKAR_LIPOPROTEIN"/>
    <property type="match status" value="1"/>
</dbReference>
<proteinExistence type="predicted"/>
<accession>A0A2S8GBU8</accession>
<evidence type="ECO:0000313" key="2">
    <source>
        <dbReference type="EMBL" id="PQO41574.1"/>
    </source>
</evidence>
<feature type="chain" id="PRO_5015441452" description="Carboxypeptidase regulatory-like domain-containing protein" evidence="1">
    <location>
        <begin position="22"/>
        <end position="139"/>
    </location>
</feature>
<dbReference type="EMBL" id="PUHZ01000026">
    <property type="protein sequence ID" value="PQO41574.1"/>
    <property type="molecule type" value="Genomic_DNA"/>
</dbReference>
<evidence type="ECO:0000256" key="1">
    <source>
        <dbReference type="SAM" id="SignalP"/>
    </source>
</evidence>
<evidence type="ECO:0000313" key="3">
    <source>
        <dbReference type="Proteomes" id="UP000237819"/>
    </source>
</evidence>
<dbReference type="OrthoDB" id="281179at2"/>
<reference evidence="2 3" key="1">
    <citation type="submission" date="2018-02" db="EMBL/GenBank/DDBJ databases">
        <title>Comparative genomes isolates from brazilian mangrove.</title>
        <authorList>
            <person name="Araujo J.E."/>
            <person name="Taketani R.G."/>
            <person name="Silva M.C.P."/>
            <person name="Loureco M.V."/>
            <person name="Andreote F.D."/>
        </authorList>
    </citation>
    <scope>NUCLEOTIDE SEQUENCE [LARGE SCALE GENOMIC DNA]</scope>
    <source>
        <strain evidence="2 3">Nap-Phe MGV</strain>
    </source>
</reference>
<evidence type="ECO:0008006" key="4">
    <source>
        <dbReference type="Google" id="ProtNLM"/>
    </source>
</evidence>
<organism evidence="2 3">
    <name type="scientific">Blastopirellula marina</name>
    <dbReference type="NCBI Taxonomy" id="124"/>
    <lineage>
        <taxon>Bacteria</taxon>
        <taxon>Pseudomonadati</taxon>
        <taxon>Planctomycetota</taxon>
        <taxon>Planctomycetia</taxon>
        <taxon>Pirellulales</taxon>
        <taxon>Pirellulaceae</taxon>
        <taxon>Blastopirellula</taxon>
    </lineage>
</organism>